<sequence length="305" mass="33572">MTEVISYLFTSLNELNPQYTTLPLWPDTLTKAAPIGLQQSYIERGDPQCHDRLTINTTQPEVTVVTPSASNGIGILLIPGGGYTKIAYDKEGIDIAKEMSAQGYTCFVLNYRLPGDGHAMGSEATLADAQRAIRIIRHQQHTWQISSIGAVGFSAGGHLAGWLGAAYERATYTPRELCDSVSARPDFLGLIYPVISMNAEVTHLGSRQQLLGTLAHETLHPTYSIETMVHDAMPPCFLLHANDDPAVSAENSLIMWQALKAHNIPVEMHLVEKGGHGFGIKQTRGLPVATWPQWLNQWIRHHKFA</sequence>
<keyword evidence="4" id="KW-1185">Reference proteome</keyword>
<proteinExistence type="predicted"/>
<keyword evidence="1 3" id="KW-0378">Hydrolase</keyword>
<dbReference type="RefSeq" id="WP_077314532.1">
    <property type="nucleotide sequence ID" value="NZ_AP024888.1"/>
</dbReference>
<evidence type="ECO:0000259" key="2">
    <source>
        <dbReference type="Pfam" id="PF20434"/>
    </source>
</evidence>
<organism evidence="3 4">
    <name type="scientific">Vibrio palustris</name>
    <dbReference type="NCBI Taxonomy" id="1918946"/>
    <lineage>
        <taxon>Bacteria</taxon>
        <taxon>Pseudomonadati</taxon>
        <taxon>Pseudomonadota</taxon>
        <taxon>Gammaproteobacteria</taxon>
        <taxon>Vibrionales</taxon>
        <taxon>Vibrionaceae</taxon>
        <taxon>Vibrio</taxon>
    </lineage>
</organism>
<dbReference type="InterPro" id="IPR029058">
    <property type="entry name" value="AB_hydrolase_fold"/>
</dbReference>
<dbReference type="OrthoDB" id="9771666at2"/>
<dbReference type="Proteomes" id="UP000189475">
    <property type="component" value="Unassembled WGS sequence"/>
</dbReference>
<dbReference type="AlphaFoldDB" id="A0A1R4B5I7"/>
<dbReference type="STRING" id="1918946.VPAL9027_02122"/>
<dbReference type="SUPFAM" id="SSF53474">
    <property type="entry name" value="alpha/beta-Hydrolases"/>
    <property type="match status" value="1"/>
</dbReference>
<dbReference type="EC" id="3.1.1.72" evidence="3"/>
<dbReference type="InterPro" id="IPR050300">
    <property type="entry name" value="GDXG_lipolytic_enzyme"/>
</dbReference>
<protein>
    <submittedName>
        <fullName evidence="3">Acetylxylan esterase</fullName>
        <ecNumber evidence="3">3.1.1.72</ecNumber>
    </submittedName>
</protein>
<dbReference type="Pfam" id="PF20434">
    <property type="entry name" value="BD-FAE"/>
    <property type="match status" value="1"/>
</dbReference>
<accession>A0A1R4B5I7</accession>
<dbReference type="GO" id="GO:0046555">
    <property type="term" value="F:acetylxylan esterase activity"/>
    <property type="evidence" value="ECO:0007669"/>
    <property type="project" value="UniProtKB-EC"/>
</dbReference>
<evidence type="ECO:0000256" key="1">
    <source>
        <dbReference type="ARBA" id="ARBA00022801"/>
    </source>
</evidence>
<evidence type="ECO:0000313" key="4">
    <source>
        <dbReference type="Proteomes" id="UP000189475"/>
    </source>
</evidence>
<feature type="domain" description="BD-FAE-like" evidence="2">
    <location>
        <begin position="75"/>
        <end position="259"/>
    </location>
</feature>
<dbReference type="PANTHER" id="PTHR48081:SF6">
    <property type="entry name" value="PEPTIDASE S9 PROLYL OLIGOPEPTIDASE CATALYTIC DOMAIN-CONTAINING PROTEIN"/>
    <property type="match status" value="1"/>
</dbReference>
<reference evidence="3 4" key="1">
    <citation type="submission" date="2017-02" db="EMBL/GenBank/DDBJ databases">
        <authorList>
            <person name="Peterson S.W."/>
        </authorList>
    </citation>
    <scope>NUCLEOTIDE SEQUENCE [LARGE SCALE GENOMIC DNA]</scope>
    <source>
        <strain evidence="3 4">CECT 9027</strain>
    </source>
</reference>
<dbReference type="PANTHER" id="PTHR48081">
    <property type="entry name" value="AB HYDROLASE SUPERFAMILY PROTEIN C4A8.06C"/>
    <property type="match status" value="1"/>
</dbReference>
<dbReference type="EMBL" id="FUFT01000005">
    <property type="protein sequence ID" value="SJL84141.1"/>
    <property type="molecule type" value="Genomic_DNA"/>
</dbReference>
<dbReference type="InterPro" id="IPR049492">
    <property type="entry name" value="BD-FAE-like_dom"/>
</dbReference>
<dbReference type="Gene3D" id="3.40.50.1820">
    <property type="entry name" value="alpha/beta hydrolase"/>
    <property type="match status" value="1"/>
</dbReference>
<name>A0A1R4B5I7_9VIBR</name>
<gene>
    <name evidence="3" type="primary">axeA1</name>
    <name evidence="3" type="ORF">VPAL9027_02122</name>
</gene>
<evidence type="ECO:0000313" key="3">
    <source>
        <dbReference type="EMBL" id="SJL84141.1"/>
    </source>
</evidence>